<evidence type="ECO:0000256" key="6">
    <source>
        <dbReference type="SAM" id="MobiDB-lite"/>
    </source>
</evidence>
<evidence type="ECO:0000256" key="4">
    <source>
        <dbReference type="ARBA" id="ARBA00022517"/>
    </source>
</evidence>
<dbReference type="PANTHER" id="PTHR38099:SF1">
    <property type="entry name" value="LARGE RIBOSOMAL RNA SUBUNIT ACCUMULATION PROTEIN YCED"/>
    <property type="match status" value="1"/>
</dbReference>
<feature type="region of interest" description="Disordered" evidence="6">
    <location>
        <begin position="149"/>
        <end position="173"/>
    </location>
</feature>
<reference evidence="7 8" key="1">
    <citation type="submission" date="2017-05" db="EMBL/GenBank/DDBJ databases">
        <title>Genomic insights into alkan degradation activity of Oleiphilus messinensis.</title>
        <authorList>
            <person name="Kozyavkin S.A."/>
            <person name="Slesarev A.I."/>
            <person name="Golyshin P.N."/>
            <person name="Korzhenkov A."/>
            <person name="Golyshina O.N."/>
            <person name="Toshchakov S.V."/>
        </authorList>
    </citation>
    <scope>NUCLEOTIDE SEQUENCE [LARGE SCALE GENOMIC DNA]</scope>
    <source>
        <strain evidence="7 8">ME102</strain>
    </source>
</reference>
<proteinExistence type="inferred from homology"/>
<dbReference type="InterPro" id="IPR003772">
    <property type="entry name" value="YceD"/>
</dbReference>
<dbReference type="GO" id="GO:0042254">
    <property type="term" value="P:ribosome biogenesis"/>
    <property type="evidence" value="ECO:0007669"/>
    <property type="project" value="UniProtKB-KW"/>
</dbReference>
<sequence>MSSCELPKFVDPYKFADQEISISGTIALAVMPELVSVLVGNAGDAVVSVTLRFHKDDQGYRVISGAVTASLLVECQRCLGPVEIQVGSDFELALLRTDDQAAQIPRKYDPLIVEGDEVSLAEVVQEELLLAMPQFSYHEEACGVKMPQPEKFDDQAKQKDNPFSVLAGMKTKK</sequence>
<evidence type="ECO:0000256" key="5">
    <source>
        <dbReference type="ARBA" id="ARBA00031841"/>
    </source>
</evidence>
<evidence type="ECO:0000256" key="2">
    <source>
        <dbReference type="ARBA" id="ARBA00010740"/>
    </source>
</evidence>
<dbReference type="InterPro" id="IPR039255">
    <property type="entry name" value="YceD_bac"/>
</dbReference>
<dbReference type="PANTHER" id="PTHR38099">
    <property type="entry name" value="LARGE RIBOSOMAL RNA SUBUNIT ACCUMULATION PROTEIN YCED"/>
    <property type="match status" value="1"/>
</dbReference>
<evidence type="ECO:0000313" key="7">
    <source>
        <dbReference type="EMBL" id="ARU56287.1"/>
    </source>
</evidence>
<evidence type="ECO:0000256" key="3">
    <source>
        <dbReference type="ARBA" id="ARBA00015716"/>
    </source>
</evidence>
<dbReference type="RefSeq" id="WP_087461293.1">
    <property type="nucleotide sequence ID" value="NZ_CP021425.1"/>
</dbReference>
<dbReference type="EMBL" id="CP021425">
    <property type="protein sequence ID" value="ARU56287.1"/>
    <property type="molecule type" value="Genomic_DNA"/>
</dbReference>
<comment type="function">
    <text evidence="1">Plays a role in synthesis, processing and/or stability of 23S rRNA.</text>
</comment>
<gene>
    <name evidence="7" type="ORF">OLMES_2220</name>
</gene>
<feature type="compositionally biased region" description="Basic and acidic residues" evidence="6">
    <location>
        <begin position="149"/>
        <end position="160"/>
    </location>
</feature>
<evidence type="ECO:0000313" key="8">
    <source>
        <dbReference type="Proteomes" id="UP000196027"/>
    </source>
</evidence>
<keyword evidence="8" id="KW-1185">Reference proteome</keyword>
<name>A0A1Y0I712_9GAMM</name>
<keyword evidence="4" id="KW-0690">Ribosome biogenesis</keyword>
<dbReference type="OrthoDB" id="9786771at2"/>
<evidence type="ECO:0000256" key="1">
    <source>
        <dbReference type="ARBA" id="ARBA00002868"/>
    </source>
</evidence>
<dbReference type="Proteomes" id="UP000196027">
    <property type="component" value="Chromosome"/>
</dbReference>
<organism evidence="7 8">
    <name type="scientific">Oleiphilus messinensis</name>
    <dbReference type="NCBI Taxonomy" id="141451"/>
    <lineage>
        <taxon>Bacteria</taxon>
        <taxon>Pseudomonadati</taxon>
        <taxon>Pseudomonadota</taxon>
        <taxon>Gammaproteobacteria</taxon>
        <taxon>Oceanospirillales</taxon>
        <taxon>Oleiphilaceae</taxon>
        <taxon>Oleiphilus</taxon>
    </lineage>
</organism>
<dbReference type="GO" id="GO:0005829">
    <property type="term" value="C:cytosol"/>
    <property type="evidence" value="ECO:0007669"/>
    <property type="project" value="TreeGrafter"/>
</dbReference>
<comment type="similarity">
    <text evidence="2">Belongs to the DUF177 domain family.</text>
</comment>
<dbReference type="Pfam" id="PF02620">
    <property type="entry name" value="YceD"/>
    <property type="match status" value="1"/>
</dbReference>
<dbReference type="AlphaFoldDB" id="A0A1Y0I712"/>
<accession>A0A1Y0I712</accession>
<protein>
    <recommendedName>
        <fullName evidence="3">Large ribosomal RNA subunit accumulation protein YceD</fullName>
    </recommendedName>
    <alternativeName>
        <fullName evidence="5">23S rRNA accumulation protein YceD</fullName>
    </alternativeName>
</protein>
<dbReference type="KEGG" id="ome:OLMES_2220"/>